<reference evidence="2 3" key="1">
    <citation type="submission" date="2018-09" db="EMBL/GenBank/DDBJ databases">
        <title>Genome comparison of Alicycliphilus sp. BQ1, a polyurethanolytic bacterium, with its closest phylogenetic relatives Alicycliphilus denitrificans BC and K601, unable to attack polyurethane.</title>
        <authorList>
            <person name="Loza-Tavera H."/>
            <person name="Lozano L."/>
            <person name="Cevallos M."/>
            <person name="Maya-Lucas O."/>
            <person name="Garcia-Mena J."/>
            <person name="Hernandez J."/>
        </authorList>
    </citation>
    <scope>NUCLEOTIDE SEQUENCE [LARGE SCALE GENOMIC DNA]</scope>
    <source>
        <strain evidence="2 3">BQ1</strain>
    </source>
</reference>
<dbReference type="PANTHER" id="PTHR42928">
    <property type="entry name" value="TRICARBOXYLATE-BINDING PROTEIN"/>
    <property type="match status" value="1"/>
</dbReference>
<gene>
    <name evidence="2" type="ORF">CE154_005695</name>
</gene>
<sequence>MKSPSASCAKRSFGLLEQDAVIHQSSTQIRRHPMKFNRRLICLSLLALSGGVHADPTFPSKPIRIIVPFTTGGASDTMMRAIAAEMGKSLGQAVYVENRPGAAGAIGSIEVARAQPDGYTLLAGNNGTHIINSLLKQPAAYDAVKDFTPVALVQQAPLFIAVNPQLGVNTLRELITLAKSKPGQVTFASVGNAHTLAIEYLGLLSGAKFQIIPYKGPSQAQTDAIAGHVNAFVDTGLAVLPHTRAGKLKLLAVTSLTRVPNMHDVPAVAETYPGYDVVGTNALFAPARTPPAVVARLSSEVRKALALPNVRQMILDNAGQPAPGDGTDVARWLEKNTVLWRDVMDKTGVVLN</sequence>
<dbReference type="PIRSF" id="PIRSF017082">
    <property type="entry name" value="YflP"/>
    <property type="match status" value="1"/>
</dbReference>
<dbReference type="CDD" id="cd07012">
    <property type="entry name" value="PBP2_Bug_TTT"/>
    <property type="match status" value="1"/>
</dbReference>
<accession>A0A420KH09</accession>
<organism evidence="2 3">
    <name type="scientific">Alicycliphilus denitrificans</name>
    <dbReference type="NCBI Taxonomy" id="179636"/>
    <lineage>
        <taxon>Bacteria</taxon>
        <taxon>Pseudomonadati</taxon>
        <taxon>Pseudomonadota</taxon>
        <taxon>Betaproteobacteria</taxon>
        <taxon>Burkholderiales</taxon>
        <taxon>Comamonadaceae</taxon>
        <taxon>Alicycliphilus</taxon>
    </lineage>
</organism>
<dbReference type="PANTHER" id="PTHR42928:SF5">
    <property type="entry name" value="BLR1237 PROTEIN"/>
    <property type="match status" value="1"/>
</dbReference>
<evidence type="ECO:0000313" key="3">
    <source>
        <dbReference type="Proteomes" id="UP000216225"/>
    </source>
</evidence>
<dbReference type="InterPro" id="IPR005064">
    <property type="entry name" value="BUG"/>
</dbReference>
<dbReference type="EMBL" id="NKDB02000001">
    <property type="protein sequence ID" value="RKJ99234.1"/>
    <property type="molecule type" value="Genomic_DNA"/>
</dbReference>
<dbReference type="AlphaFoldDB" id="A0A420KH09"/>
<dbReference type="InterPro" id="IPR042100">
    <property type="entry name" value="Bug_dom1"/>
</dbReference>
<protein>
    <submittedName>
        <fullName evidence="2">Tripartite tricarboxylate transporter substrate binding protein</fullName>
    </submittedName>
</protein>
<dbReference type="Pfam" id="PF03401">
    <property type="entry name" value="TctC"/>
    <property type="match status" value="1"/>
</dbReference>
<dbReference type="SUPFAM" id="SSF53850">
    <property type="entry name" value="Periplasmic binding protein-like II"/>
    <property type="match status" value="1"/>
</dbReference>
<dbReference type="Proteomes" id="UP000216225">
    <property type="component" value="Unassembled WGS sequence"/>
</dbReference>
<name>A0A420KH09_9BURK</name>
<evidence type="ECO:0000256" key="1">
    <source>
        <dbReference type="ARBA" id="ARBA00006987"/>
    </source>
</evidence>
<comment type="caution">
    <text evidence="2">The sequence shown here is derived from an EMBL/GenBank/DDBJ whole genome shotgun (WGS) entry which is preliminary data.</text>
</comment>
<comment type="similarity">
    <text evidence="1">Belongs to the UPF0065 (bug) family.</text>
</comment>
<evidence type="ECO:0000313" key="2">
    <source>
        <dbReference type="EMBL" id="RKJ99234.1"/>
    </source>
</evidence>
<dbReference type="Gene3D" id="3.40.190.150">
    <property type="entry name" value="Bordetella uptake gene, domain 1"/>
    <property type="match status" value="1"/>
</dbReference>
<proteinExistence type="inferred from homology"/>
<dbReference type="Gene3D" id="3.40.190.10">
    <property type="entry name" value="Periplasmic binding protein-like II"/>
    <property type="match status" value="1"/>
</dbReference>